<dbReference type="InterPro" id="IPR015424">
    <property type="entry name" value="PyrdxlP-dep_Trfase"/>
</dbReference>
<evidence type="ECO:0000313" key="3">
    <source>
        <dbReference type="EMBL" id="CRH04770.1"/>
    </source>
</evidence>
<dbReference type="InterPro" id="IPR050478">
    <property type="entry name" value="Ethylene_sulfur-biosynth"/>
</dbReference>
<evidence type="ECO:0000259" key="2">
    <source>
        <dbReference type="Pfam" id="PF00155"/>
    </source>
</evidence>
<dbReference type="SUPFAM" id="SSF53383">
    <property type="entry name" value="PLP-dependent transferases"/>
    <property type="match status" value="1"/>
</dbReference>
<reference evidence="3" key="1">
    <citation type="submission" date="2015-04" db="EMBL/GenBank/DDBJ databases">
        <authorList>
            <person name="Syromyatnikov M.Y."/>
            <person name="Popov V.N."/>
        </authorList>
    </citation>
    <scope>NUCLEOTIDE SEQUENCE</scope>
    <source>
        <strain evidence="3">MO-1</strain>
    </source>
</reference>
<dbReference type="PANTHER" id="PTHR43795">
    <property type="entry name" value="BIFUNCTIONAL ASPARTATE AMINOTRANSFERASE AND GLUTAMATE/ASPARTATE-PREPHENATE AMINOTRANSFERASE-RELATED"/>
    <property type="match status" value="1"/>
</dbReference>
<evidence type="ECO:0000256" key="1">
    <source>
        <dbReference type="ARBA" id="ARBA00022898"/>
    </source>
</evidence>
<organism evidence="3">
    <name type="scientific">Magnetococcus massalia (strain MO-1)</name>
    <dbReference type="NCBI Taxonomy" id="451514"/>
    <lineage>
        <taxon>Bacteria</taxon>
        <taxon>Pseudomonadati</taxon>
        <taxon>Pseudomonadota</taxon>
        <taxon>Magnetococcia</taxon>
        <taxon>Magnetococcales</taxon>
        <taxon>Magnetococcaceae</taxon>
        <taxon>Magnetococcus</taxon>
    </lineage>
</organism>
<feature type="domain" description="Aminotransferase class I/classII large" evidence="2">
    <location>
        <begin position="26"/>
        <end position="388"/>
    </location>
</feature>
<dbReference type="CDD" id="cd00609">
    <property type="entry name" value="AAT_like"/>
    <property type="match status" value="1"/>
</dbReference>
<dbReference type="GO" id="GO:0030170">
    <property type="term" value="F:pyridoxal phosphate binding"/>
    <property type="evidence" value="ECO:0007669"/>
    <property type="project" value="InterPro"/>
</dbReference>
<dbReference type="InterPro" id="IPR015421">
    <property type="entry name" value="PyrdxlP-dep_Trfase_major"/>
</dbReference>
<dbReference type="GO" id="GO:0008483">
    <property type="term" value="F:transaminase activity"/>
    <property type="evidence" value="ECO:0007669"/>
    <property type="project" value="TreeGrafter"/>
</dbReference>
<name>A0A1S7LCV1_MAGMO</name>
<dbReference type="Pfam" id="PF00155">
    <property type="entry name" value="Aminotran_1_2"/>
    <property type="match status" value="1"/>
</dbReference>
<dbReference type="InterPro" id="IPR015422">
    <property type="entry name" value="PyrdxlP-dep_Trfase_small"/>
</dbReference>
<dbReference type="PANTHER" id="PTHR43795:SF39">
    <property type="entry name" value="AMINOTRANSFERASE CLASS I_CLASSII DOMAIN-CONTAINING PROTEIN"/>
    <property type="match status" value="1"/>
</dbReference>
<gene>
    <name evidence="3" type="ORF">MAGMO_0566</name>
</gene>
<dbReference type="EMBL" id="LO017727">
    <property type="protein sequence ID" value="CRH04770.1"/>
    <property type="molecule type" value="Genomic_DNA"/>
</dbReference>
<keyword evidence="1" id="KW-0663">Pyridoxal phosphate</keyword>
<dbReference type="GO" id="GO:0016847">
    <property type="term" value="F:1-aminocyclopropane-1-carboxylate synthase activity"/>
    <property type="evidence" value="ECO:0007669"/>
    <property type="project" value="UniProtKB-EC"/>
</dbReference>
<dbReference type="EC" id="4.4.1.14" evidence="3"/>
<dbReference type="PRINTS" id="PR00753">
    <property type="entry name" value="ACCSYNTHASE"/>
</dbReference>
<proteinExistence type="predicted"/>
<protein>
    <submittedName>
        <fullName evidence="3">Putative 1-aminocyclopropane-1-carboxylate synthase</fullName>
        <ecNumber evidence="3">4.4.1.14</ecNumber>
    </submittedName>
</protein>
<dbReference type="Gene3D" id="3.40.640.10">
    <property type="entry name" value="Type I PLP-dependent aspartate aminotransferase-like (Major domain)"/>
    <property type="match status" value="1"/>
</dbReference>
<keyword evidence="3" id="KW-0456">Lyase</keyword>
<sequence>MAPYIQEHFKRQAKPWAEQERPDGYIGLAIAENRQIAPTVLASLERYRDAPVGVMGYDDTLNNRLFRTHLAQFMSRTFLGSAVDADQLVVQAGAGSILENLFYAIADPGDGVLVPLPSYAGFWADLETRDGLTILPVDCSGRDNYDPTPALLDAAVANATVPVRALLFTTPNNPMGRVYGREEIQAVLSWAAGKKIHVIFDEIYALSVFGERPFVSAASLQADLAENIHIIWGFSKDFGASGLRCGVLLSSNHALLQAVGSLSYWASCSGHTQHLLSRFIADQGVVDRTIGQMRAGLKQAYQQTIDALDRAAIPHIPADAGIFLICDLRSYLDEPTWQGEQRLWHRILDHCNVNLTPGEHCHFVEPGLFRLCYVAESQRAVTTAIERLANLLNNKR</sequence>
<accession>A0A1S7LCV1</accession>
<dbReference type="AlphaFoldDB" id="A0A1S7LCV1"/>
<dbReference type="InterPro" id="IPR004839">
    <property type="entry name" value="Aminotransferase_I/II_large"/>
</dbReference>
<dbReference type="Gene3D" id="3.90.1150.10">
    <property type="entry name" value="Aspartate Aminotransferase, domain 1"/>
    <property type="match status" value="1"/>
</dbReference>